<name>B4CZY7_9BACT</name>
<dbReference type="SUPFAM" id="SSF81442">
    <property type="entry name" value="Cytochrome c oxidase subunit I-like"/>
    <property type="match status" value="1"/>
</dbReference>
<evidence type="ECO:0000313" key="3">
    <source>
        <dbReference type="Proteomes" id="UP000005824"/>
    </source>
</evidence>
<evidence type="ECO:0000313" key="2">
    <source>
        <dbReference type="EMBL" id="EDY20301.1"/>
    </source>
</evidence>
<reference evidence="2 3" key="1">
    <citation type="journal article" date="2011" name="J. Bacteriol.">
        <title>Genome sequence of Chthoniobacter flavus Ellin428, an aerobic heterotrophic soil bacterium.</title>
        <authorList>
            <person name="Kant R."/>
            <person name="van Passel M.W."/>
            <person name="Palva A."/>
            <person name="Lucas S."/>
            <person name="Lapidus A."/>
            <person name="Glavina Del Rio T."/>
            <person name="Dalin E."/>
            <person name="Tice H."/>
            <person name="Bruce D."/>
            <person name="Goodwin L."/>
            <person name="Pitluck S."/>
            <person name="Larimer F.W."/>
            <person name="Land M.L."/>
            <person name="Hauser L."/>
            <person name="Sangwan P."/>
            <person name="de Vos W.M."/>
            <person name="Janssen P.H."/>
            <person name="Smidt H."/>
        </authorList>
    </citation>
    <scope>NUCLEOTIDE SEQUENCE [LARGE SCALE GENOMIC DNA]</scope>
    <source>
        <strain evidence="2 3">Ellin428</strain>
    </source>
</reference>
<keyword evidence="1 2" id="KW-0812">Transmembrane</keyword>
<dbReference type="InterPro" id="IPR000883">
    <property type="entry name" value="Cyt_C_Oxase_1"/>
</dbReference>
<dbReference type="Gene3D" id="1.20.210.10">
    <property type="entry name" value="Cytochrome c oxidase-like, subunit I domain"/>
    <property type="match status" value="1"/>
</dbReference>
<protein>
    <submittedName>
        <fullName evidence="2">Cytochrome c oxidase subunit transmembrane protein</fullName>
    </submittedName>
</protein>
<dbReference type="GO" id="GO:0016020">
    <property type="term" value="C:membrane"/>
    <property type="evidence" value="ECO:0007669"/>
    <property type="project" value="InterPro"/>
</dbReference>
<dbReference type="AlphaFoldDB" id="B4CZY7"/>
<sequence>MTVTANLVLTMQGQFHMVYHSPTIRFTFFGAIAFTVSSVIGLFASLRSVDRIVHFTQFQNGEMQLVVYSFFSMVIFGAIYYILPRLVGCEWLSSSMISLHFWGAAYGGTLLVVTLLIGGLMTGAALNDSDNTIFATVMNTSELLNLGRIGAWLLLGVGHLVFGLHFLLMLLRIGQPGGEPTLFAPIGEEAKH</sequence>
<keyword evidence="1" id="KW-0472">Membrane</keyword>
<feature type="transmembrane region" description="Helical" evidence="1">
    <location>
        <begin position="146"/>
        <end position="171"/>
    </location>
</feature>
<keyword evidence="3" id="KW-1185">Reference proteome</keyword>
<keyword evidence="1" id="KW-1133">Transmembrane helix</keyword>
<accession>B4CZY7</accession>
<dbReference type="GO" id="GO:0009060">
    <property type="term" value="P:aerobic respiration"/>
    <property type="evidence" value="ECO:0007669"/>
    <property type="project" value="InterPro"/>
</dbReference>
<dbReference type="eggNOG" id="COG3278">
    <property type="taxonomic scope" value="Bacteria"/>
</dbReference>
<dbReference type="EMBL" id="ABVL01000005">
    <property type="protein sequence ID" value="EDY20301.1"/>
    <property type="molecule type" value="Genomic_DNA"/>
</dbReference>
<dbReference type="GO" id="GO:0004129">
    <property type="term" value="F:cytochrome-c oxidase activity"/>
    <property type="evidence" value="ECO:0007669"/>
    <property type="project" value="InterPro"/>
</dbReference>
<comment type="caution">
    <text evidence="2">The sequence shown here is derived from an EMBL/GenBank/DDBJ whole genome shotgun (WGS) entry which is preliminary data.</text>
</comment>
<dbReference type="Proteomes" id="UP000005824">
    <property type="component" value="Unassembled WGS sequence"/>
</dbReference>
<feature type="transmembrane region" description="Helical" evidence="1">
    <location>
        <begin position="26"/>
        <end position="45"/>
    </location>
</feature>
<gene>
    <name evidence="2" type="ORF">CfE428DRAFT_2225</name>
</gene>
<dbReference type="Pfam" id="PF00115">
    <property type="entry name" value="COX1"/>
    <property type="match status" value="1"/>
</dbReference>
<dbReference type="STRING" id="497964.CfE428DRAFT_2225"/>
<feature type="transmembrane region" description="Helical" evidence="1">
    <location>
        <begin position="65"/>
        <end position="83"/>
    </location>
</feature>
<feature type="transmembrane region" description="Helical" evidence="1">
    <location>
        <begin position="104"/>
        <end position="126"/>
    </location>
</feature>
<evidence type="ECO:0000256" key="1">
    <source>
        <dbReference type="SAM" id="Phobius"/>
    </source>
</evidence>
<dbReference type="InParanoid" id="B4CZY7"/>
<dbReference type="GO" id="GO:0020037">
    <property type="term" value="F:heme binding"/>
    <property type="evidence" value="ECO:0007669"/>
    <property type="project" value="InterPro"/>
</dbReference>
<organism evidence="2 3">
    <name type="scientific">Chthoniobacter flavus Ellin428</name>
    <dbReference type="NCBI Taxonomy" id="497964"/>
    <lineage>
        <taxon>Bacteria</taxon>
        <taxon>Pseudomonadati</taxon>
        <taxon>Verrucomicrobiota</taxon>
        <taxon>Spartobacteria</taxon>
        <taxon>Chthoniobacterales</taxon>
        <taxon>Chthoniobacteraceae</taxon>
        <taxon>Chthoniobacter</taxon>
    </lineage>
</organism>
<dbReference type="InterPro" id="IPR036927">
    <property type="entry name" value="Cyt_c_oxase-like_su1_sf"/>
</dbReference>
<proteinExistence type="predicted"/>